<dbReference type="AlphaFoldDB" id="A0ABD2AD70"/>
<feature type="compositionally biased region" description="Acidic residues" evidence="1">
    <location>
        <begin position="104"/>
        <end position="135"/>
    </location>
</feature>
<dbReference type="Proteomes" id="UP001607302">
    <property type="component" value="Unassembled WGS sequence"/>
</dbReference>
<organism evidence="2 3">
    <name type="scientific">Vespula squamosa</name>
    <name type="common">Southern yellow jacket</name>
    <name type="synonym">Wasp</name>
    <dbReference type="NCBI Taxonomy" id="30214"/>
    <lineage>
        <taxon>Eukaryota</taxon>
        <taxon>Metazoa</taxon>
        <taxon>Ecdysozoa</taxon>
        <taxon>Arthropoda</taxon>
        <taxon>Hexapoda</taxon>
        <taxon>Insecta</taxon>
        <taxon>Pterygota</taxon>
        <taxon>Neoptera</taxon>
        <taxon>Endopterygota</taxon>
        <taxon>Hymenoptera</taxon>
        <taxon>Apocrita</taxon>
        <taxon>Aculeata</taxon>
        <taxon>Vespoidea</taxon>
        <taxon>Vespidae</taxon>
        <taxon>Vespinae</taxon>
        <taxon>Vespula</taxon>
    </lineage>
</organism>
<comment type="caution">
    <text evidence="2">The sequence shown here is derived from an EMBL/GenBank/DDBJ whole genome shotgun (WGS) entry which is preliminary data.</text>
</comment>
<dbReference type="EMBL" id="JAUDFV010000152">
    <property type="protein sequence ID" value="KAL2718569.1"/>
    <property type="molecule type" value="Genomic_DNA"/>
</dbReference>
<reference evidence="2 3" key="1">
    <citation type="journal article" date="2024" name="Ann. Entomol. Soc. Am.">
        <title>Genomic analyses of the southern and eastern yellowjacket wasps (Hymenoptera: Vespidae) reveal evolutionary signatures of social life.</title>
        <authorList>
            <person name="Catto M.A."/>
            <person name="Caine P.B."/>
            <person name="Orr S.E."/>
            <person name="Hunt B.G."/>
            <person name="Goodisman M.A.D."/>
        </authorList>
    </citation>
    <scope>NUCLEOTIDE SEQUENCE [LARGE SCALE GENOMIC DNA]</scope>
    <source>
        <strain evidence="2">233</strain>
        <tissue evidence="2">Head and thorax</tissue>
    </source>
</reference>
<feature type="region of interest" description="Disordered" evidence="1">
    <location>
        <begin position="96"/>
        <end position="146"/>
    </location>
</feature>
<name>A0ABD2AD70_VESSQ</name>
<accession>A0ABD2AD70</accession>
<gene>
    <name evidence="2" type="ORF">V1478_012445</name>
</gene>
<sequence length="146" mass="17391">MKRRIDSGATTTTRSSSIASIRDIFVGAKRRQFGILPLHLITRAQAYCRKRILYSTVGRLSFLQILGVGNGNQTDRQSRYEWWSLWKRPKKVDVTKAGDIEEKEKEEEEEEEEGEEGKEEEEEEEEKVEEVEDVDEERRWEWKRRR</sequence>
<keyword evidence="3" id="KW-1185">Reference proteome</keyword>
<proteinExistence type="predicted"/>
<evidence type="ECO:0000313" key="2">
    <source>
        <dbReference type="EMBL" id="KAL2718569.1"/>
    </source>
</evidence>
<evidence type="ECO:0000313" key="3">
    <source>
        <dbReference type="Proteomes" id="UP001607302"/>
    </source>
</evidence>
<protein>
    <submittedName>
        <fullName evidence="2">Uncharacterized protein</fullName>
    </submittedName>
</protein>
<evidence type="ECO:0000256" key="1">
    <source>
        <dbReference type="SAM" id="MobiDB-lite"/>
    </source>
</evidence>